<dbReference type="InterPro" id="IPR046947">
    <property type="entry name" value="LytR-like"/>
</dbReference>
<dbReference type="Gene3D" id="3.40.50.2300">
    <property type="match status" value="1"/>
</dbReference>
<keyword evidence="1" id="KW-0597">Phosphoprotein</keyword>
<organism evidence="4 5">
    <name type="scientific">Dyadobacter frigoris</name>
    <dbReference type="NCBI Taxonomy" id="2576211"/>
    <lineage>
        <taxon>Bacteria</taxon>
        <taxon>Pseudomonadati</taxon>
        <taxon>Bacteroidota</taxon>
        <taxon>Cytophagia</taxon>
        <taxon>Cytophagales</taxon>
        <taxon>Spirosomataceae</taxon>
        <taxon>Dyadobacter</taxon>
    </lineage>
</organism>
<reference evidence="4 5" key="1">
    <citation type="submission" date="2019-05" db="EMBL/GenBank/DDBJ databases">
        <title>Dyadobacter AR-3-8 sp. nov., isolated from arctic soil.</title>
        <authorList>
            <person name="Chaudhary D.K."/>
        </authorList>
    </citation>
    <scope>NUCLEOTIDE SEQUENCE [LARGE SCALE GENOMIC DNA]</scope>
    <source>
        <strain evidence="4 5">AR-3-8</strain>
    </source>
</reference>
<evidence type="ECO:0000313" key="4">
    <source>
        <dbReference type="EMBL" id="TKT90467.1"/>
    </source>
</evidence>
<gene>
    <name evidence="4" type="ORF">FDK13_19205</name>
</gene>
<dbReference type="SUPFAM" id="SSF52172">
    <property type="entry name" value="CheY-like"/>
    <property type="match status" value="1"/>
</dbReference>
<proteinExistence type="predicted"/>
<dbReference type="PROSITE" id="PS50930">
    <property type="entry name" value="HTH_LYTTR"/>
    <property type="match status" value="1"/>
</dbReference>
<dbReference type="SMART" id="SM00850">
    <property type="entry name" value="LytTR"/>
    <property type="match status" value="1"/>
</dbReference>
<dbReference type="GO" id="GO:0000156">
    <property type="term" value="F:phosphorelay response regulator activity"/>
    <property type="evidence" value="ECO:0007669"/>
    <property type="project" value="InterPro"/>
</dbReference>
<feature type="domain" description="HTH LytTR-type" evidence="3">
    <location>
        <begin position="171"/>
        <end position="271"/>
    </location>
</feature>
<dbReference type="EMBL" id="SZVO01000009">
    <property type="protein sequence ID" value="TKT90467.1"/>
    <property type="molecule type" value="Genomic_DNA"/>
</dbReference>
<comment type="caution">
    <text evidence="4">The sequence shown here is derived from an EMBL/GenBank/DDBJ whole genome shotgun (WGS) entry which is preliminary data.</text>
</comment>
<dbReference type="PROSITE" id="PS50110">
    <property type="entry name" value="RESPONSE_REGULATORY"/>
    <property type="match status" value="1"/>
</dbReference>
<keyword evidence="5" id="KW-1185">Reference proteome</keyword>
<feature type="modified residue" description="4-aspartylphosphate" evidence="1">
    <location>
        <position position="85"/>
    </location>
</feature>
<dbReference type="PANTHER" id="PTHR37299:SF1">
    <property type="entry name" value="STAGE 0 SPORULATION PROTEIN A HOMOLOG"/>
    <property type="match status" value="1"/>
</dbReference>
<protein>
    <submittedName>
        <fullName evidence="4">Response regulator transcription factor</fullName>
    </submittedName>
</protein>
<dbReference type="Proteomes" id="UP000304900">
    <property type="component" value="Unassembled WGS sequence"/>
</dbReference>
<accession>A0A4U6D2S7</accession>
<name>A0A4U6D2S7_9BACT</name>
<dbReference type="Pfam" id="PF00072">
    <property type="entry name" value="Response_reg"/>
    <property type="match status" value="1"/>
</dbReference>
<dbReference type="GO" id="GO:0003677">
    <property type="term" value="F:DNA binding"/>
    <property type="evidence" value="ECO:0007669"/>
    <property type="project" value="InterPro"/>
</dbReference>
<dbReference type="InterPro" id="IPR011006">
    <property type="entry name" value="CheY-like_superfamily"/>
</dbReference>
<evidence type="ECO:0000259" key="3">
    <source>
        <dbReference type="PROSITE" id="PS50930"/>
    </source>
</evidence>
<dbReference type="PANTHER" id="PTHR37299">
    <property type="entry name" value="TRANSCRIPTIONAL REGULATOR-RELATED"/>
    <property type="match status" value="1"/>
</dbReference>
<dbReference type="OrthoDB" id="1646880at2"/>
<feature type="domain" description="Response regulatory" evidence="2">
    <location>
        <begin position="34"/>
        <end position="145"/>
    </location>
</feature>
<dbReference type="SMART" id="SM00448">
    <property type="entry name" value="REC"/>
    <property type="match status" value="1"/>
</dbReference>
<dbReference type="Gene3D" id="2.40.50.1020">
    <property type="entry name" value="LytTr DNA-binding domain"/>
    <property type="match status" value="1"/>
</dbReference>
<evidence type="ECO:0000313" key="5">
    <source>
        <dbReference type="Proteomes" id="UP000304900"/>
    </source>
</evidence>
<dbReference type="Pfam" id="PF04397">
    <property type="entry name" value="LytTR"/>
    <property type="match status" value="1"/>
</dbReference>
<dbReference type="AlphaFoldDB" id="A0A4U6D2S7"/>
<dbReference type="InterPro" id="IPR007492">
    <property type="entry name" value="LytTR_DNA-bd_dom"/>
</dbReference>
<sequence>MCRPKINATKLPVRSYSYILHPKLRFKVHMRKINCIVIDSNKPDLEILSQHINSIPFFELSGAFKSSEDAVDILRTQKVDLLFLDIENSGISGLKFLESISYSTRVIITTKEGHFALEAFNLSVLDYLLKPLNKERFRKAADKAYELFSLLSLRDRRNYPLDEPSASQEYLFVTSDYALVKIKLSDVTYVEGLKDYLKIYFVSQINPVVTRMTMKALEEKLPGNQFFRVHKSYIVSIDKIDIIRSQRIKIGANTVPISDGYYETFRQKVNI</sequence>
<evidence type="ECO:0000259" key="2">
    <source>
        <dbReference type="PROSITE" id="PS50110"/>
    </source>
</evidence>
<evidence type="ECO:0000256" key="1">
    <source>
        <dbReference type="PROSITE-ProRule" id="PRU00169"/>
    </source>
</evidence>
<dbReference type="InterPro" id="IPR001789">
    <property type="entry name" value="Sig_transdc_resp-reg_receiver"/>
</dbReference>